<dbReference type="OrthoDB" id="9151249at2"/>
<dbReference type="RefSeq" id="WP_135262431.1">
    <property type="nucleotide sequence ID" value="NZ_SMLM01000001.1"/>
</dbReference>
<name>A0A4Z0C5V1_9BURK</name>
<organism evidence="1 2">
    <name type="scientific">Ramlibacter henchirensis</name>
    <dbReference type="NCBI Taxonomy" id="204072"/>
    <lineage>
        <taxon>Bacteria</taxon>
        <taxon>Pseudomonadati</taxon>
        <taxon>Pseudomonadota</taxon>
        <taxon>Betaproteobacteria</taxon>
        <taxon>Burkholderiales</taxon>
        <taxon>Comamonadaceae</taxon>
        <taxon>Ramlibacter</taxon>
    </lineage>
</organism>
<accession>A0A4Z0C5V1</accession>
<proteinExistence type="predicted"/>
<evidence type="ECO:0000313" key="1">
    <source>
        <dbReference type="EMBL" id="TFZ06344.1"/>
    </source>
</evidence>
<dbReference type="EMBL" id="SMLM01000001">
    <property type="protein sequence ID" value="TFZ06344.1"/>
    <property type="molecule type" value="Genomic_DNA"/>
</dbReference>
<gene>
    <name evidence="1" type="ORF">EZ313_06775</name>
</gene>
<sequence>MAKAREFWEWFQEHEPEIRHAYLQADTSHLDDLLSLRVANATSGAGWEIGPYALPSHAFVFSPGNADRISACRELVDAAPDIPTWRFFHAKPAKDLTSLRIEVGAHEICAERWYYRLTSYRAGEFVDVELLFEEADSPSPADAVLAGELLLEALLGELVFLQRVGRIEPNCVPSLAKLDRATPLRYLRRHLDSILKPLQ</sequence>
<protein>
    <submittedName>
        <fullName evidence="1">Uncharacterized protein</fullName>
    </submittedName>
</protein>
<dbReference type="Proteomes" id="UP000298180">
    <property type="component" value="Unassembled WGS sequence"/>
</dbReference>
<evidence type="ECO:0000313" key="2">
    <source>
        <dbReference type="Proteomes" id="UP000298180"/>
    </source>
</evidence>
<comment type="caution">
    <text evidence="1">The sequence shown here is derived from an EMBL/GenBank/DDBJ whole genome shotgun (WGS) entry which is preliminary data.</text>
</comment>
<reference evidence="1 2" key="1">
    <citation type="submission" date="2019-03" db="EMBL/GenBank/DDBJ databases">
        <title>Ramlibacter henchirensis DSM 14656, whole genome shotgun sequence.</title>
        <authorList>
            <person name="Zhang X."/>
            <person name="Feng G."/>
            <person name="Zhu H."/>
        </authorList>
    </citation>
    <scope>NUCLEOTIDE SEQUENCE [LARGE SCALE GENOMIC DNA]</scope>
    <source>
        <strain evidence="1 2">DSM 14656</strain>
    </source>
</reference>
<keyword evidence="2" id="KW-1185">Reference proteome</keyword>
<dbReference type="AlphaFoldDB" id="A0A4Z0C5V1"/>